<dbReference type="OrthoDB" id="8680240at2"/>
<dbReference type="InterPro" id="IPR008920">
    <property type="entry name" value="TF_FadR/GntR_C"/>
</dbReference>
<dbReference type="EMBL" id="SZWF01000006">
    <property type="protein sequence ID" value="KAA9394485.1"/>
    <property type="molecule type" value="Genomic_DNA"/>
</dbReference>
<feature type="domain" description="HTH gntR-type" evidence="4">
    <location>
        <begin position="10"/>
        <end position="77"/>
    </location>
</feature>
<evidence type="ECO:0000313" key="6">
    <source>
        <dbReference type="Proteomes" id="UP000325957"/>
    </source>
</evidence>
<dbReference type="AlphaFoldDB" id="A0A5J5KZX0"/>
<evidence type="ECO:0000256" key="1">
    <source>
        <dbReference type="ARBA" id="ARBA00023015"/>
    </source>
</evidence>
<evidence type="ECO:0000256" key="3">
    <source>
        <dbReference type="ARBA" id="ARBA00023163"/>
    </source>
</evidence>
<comment type="caution">
    <text evidence="5">The sequence shown here is derived from an EMBL/GenBank/DDBJ whole genome shotgun (WGS) entry which is preliminary data.</text>
</comment>
<dbReference type="PANTHER" id="PTHR43537:SF5">
    <property type="entry name" value="UXU OPERON TRANSCRIPTIONAL REGULATOR"/>
    <property type="match status" value="1"/>
</dbReference>
<dbReference type="InterPro" id="IPR000524">
    <property type="entry name" value="Tscrpt_reg_HTH_GntR"/>
</dbReference>
<protein>
    <submittedName>
        <fullName evidence="5">GntR family transcriptional regulator</fullName>
    </submittedName>
</protein>
<dbReference type="Gene3D" id="1.10.10.10">
    <property type="entry name" value="Winged helix-like DNA-binding domain superfamily/Winged helix DNA-binding domain"/>
    <property type="match status" value="1"/>
</dbReference>
<dbReference type="GO" id="GO:0003677">
    <property type="term" value="F:DNA binding"/>
    <property type="evidence" value="ECO:0007669"/>
    <property type="project" value="UniProtKB-KW"/>
</dbReference>
<dbReference type="PROSITE" id="PS50949">
    <property type="entry name" value="HTH_GNTR"/>
    <property type="match status" value="1"/>
</dbReference>
<proteinExistence type="predicted"/>
<name>A0A5J5KZX0_9MICC</name>
<dbReference type="Pfam" id="PF00392">
    <property type="entry name" value="GntR"/>
    <property type="match status" value="1"/>
</dbReference>
<keyword evidence="6" id="KW-1185">Reference proteome</keyword>
<dbReference type="CDD" id="cd07377">
    <property type="entry name" value="WHTH_GntR"/>
    <property type="match status" value="1"/>
</dbReference>
<dbReference type="GO" id="GO:0003700">
    <property type="term" value="F:DNA-binding transcription factor activity"/>
    <property type="evidence" value="ECO:0007669"/>
    <property type="project" value="InterPro"/>
</dbReference>
<keyword evidence="1" id="KW-0805">Transcription regulation</keyword>
<dbReference type="InterPro" id="IPR036390">
    <property type="entry name" value="WH_DNA-bd_sf"/>
</dbReference>
<dbReference type="SMART" id="SM00345">
    <property type="entry name" value="HTH_GNTR"/>
    <property type="match status" value="1"/>
</dbReference>
<evidence type="ECO:0000256" key="2">
    <source>
        <dbReference type="ARBA" id="ARBA00023125"/>
    </source>
</evidence>
<reference evidence="5 6" key="1">
    <citation type="submission" date="2019-05" db="EMBL/GenBank/DDBJ databases">
        <title>Kocuria coralli sp. nov., a novel actinobacterium isolated from coral reef seawater.</title>
        <authorList>
            <person name="Li J."/>
        </authorList>
    </citation>
    <scope>NUCLEOTIDE SEQUENCE [LARGE SCALE GENOMIC DNA]</scope>
    <source>
        <strain evidence="5 6">SCSIO 13007</strain>
    </source>
</reference>
<evidence type="ECO:0000313" key="5">
    <source>
        <dbReference type="EMBL" id="KAA9394485.1"/>
    </source>
</evidence>
<dbReference type="InterPro" id="IPR011711">
    <property type="entry name" value="GntR_C"/>
</dbReference>
<keyword evidence="3" id="KW-0804">Transcription</keyword>
<dbReference type="Gene3D" id="1.20.120.530">
    <property type="entry name" value="GntR ligand-binding domain-like"/>
    <property type="match status" value="1"/>
</dbReference>
<keyword evidence="2" id="KW-0238">DNA-binding</keyword>
<dbReference type="SMART" id="SM00895">
    <property type="entry name" value="FCD"/>
    <property type="match status" value="1"/>
</dbReference>
<accession>A0A5J5KZX0</accession>
<organism evidence="5 6">
    <name type="scientific">Kocuria coralli</name>
    <dbReference type="NCBI Taxonomy" id="1461025"/>
    <lineage>
        <taxon>Bacteria</taxon>
        <taxon>Bacillati</taxon>
        <taxon>Actinomycetota</taxon>
        <taxon>Actinomycetes</taxon>
        <taxon>Micrococcales</taxon>
        <taxon>Micrococcaceae</taxon>
        <taxon>Kocuria</taxon>
    </lineage>
</organism>
<sequence>MPLSKIEPRSRVGDQVFEAVHAAIMSGDLPAGQRLRVRALAEALGTSVVPVREAIRRLEEAGLAEAFPNRGAVVKSLTPADLLHIYEVRRLLEVEATAQGVGNLSDGDARRLHELLQSMRDDLAEHRVVDYLDHDEQMLGRIYAASGNPVLVASIRTLWRRCRPYKVVGAQREVESGDLSRLLAHLESLLEAVSDKDADRAAAITAESLDAAIARIRGALPE</sequence>
<evidence type="ECO:0000259" key="4">
    <source>
        <dbReference type="PROSITE" id="PS50949"/>
    </source>
</evidence>
<dbReference type="RefSeq" id="WP_158033508.1">
    <property type="nucleotide sequence ID" value="NZ_ML708615.1"/>
</dbReference>
<dbReference type="Pfam" id="PF07729">
    <property type="entry name" value="FCD"/>
    <property type="match status" value="1"/>
</dbReference>
<dbReference type="SUPFAM" id="SSF48008">
    <property type="entry name" value="GntR ligand-binding domain-like"/>
    <property type="match status" value="1"/>
</dbReference>
<dbReference type="PANTHER" id="PTHR43537">
    <property type="entry name" value="TRANSCRIPTIONAL REGULATOR, GNTR FAMILY"/>
    <property type="match status" value="1"/>
</dbReference>
<dbReference type="SUPFAM" id="SSF46785">
    <property type="entry name" value="Winged helix' DNA-binding domain"/>
    <property type="match status" value="1"/>
</dbReference>
<dbReference type="InterPro" id="IPR036388">
    <property type="entry name" value="WH-like_DNA-bd_sf"/>
</dbReference>
<gene>
    <name evidence="5" type="ORF">FCK90_06590</name>
</gene>
<dbReference type="Proteomes" id="UP000325957">
    <property type="component" value="Unassembled WGS sequence"/>
</dbReference>